<evidence type="ECO:0000256" key="4">
    <source>
        <dbReference type="ARBA" id="ARBA00022824"/>
    </source>
</evidence>
<feature type="region of interest" description="Disordered" evidence="9">
    <location>
        <begin position="818"/>
        <end position="871"/>
    </location>
</feature>
<accession>A0A1Y2BA26</accession>
<keyword evidence="13" id="KW-1185">Reference proteome</keyword>
<dbReference type="GO" id="GO:0015914">
    <property type="term" value="P:phospholipid transport"/>
    <property type="evidence" value="ECO:0007669"/>
    <property type="project" value="TreeGrafter"/>
</dbReference>
<proteinExistence type="predicted"/>
<dbReference type="AlphaFoldDB" id="A0A1Y2BA26"/>
<feature type="region of interest" description="Disordered" evidence="9">
    <location>
        <begin position="627"/>
        <end position="710"/>
    </location>
</feature>
<evidence type="ECO:0000256" key="5">
    <source>
        <dbReference type="ARBA" id="ARBA00022989"/>
    </source>
</evidence>
<keyword evidence="8 10" id="KW-0472">Membrane</keyword>
<evidence type="ECO:0000256" key="8">
    <source>
        <dbReference type="ARBA" id="ARBA00023136"/>
    </source>
</evidence>
<dbReference type="GO" id="GO:0008289">
    <property type="term" value="F:lipid binding"/>
    <property type="evidence" value="ECO:0007669"/>
    <property type="project" value="UniProtKB-KW"/>
</dbReference>
<feature type="compositionally biased region" description="Polar residues" evidence="9">
    <location>
        <begin position="593"/>
        <end position="613"/>
    </location>
</feature>
<evidence type="ECO:0000256" key="6">
    <source>
        <dbReference type="ARBA" id="ARBA00023055"/>
    </source>
</evidence>
<dbReference type="EMBL" id="MCFC01000015">
    <property type="protein sequence ID" value="ORY31370.1"/>
    <property type="molecule type" value="Genomic_DNA"/>
</dbReference>
<protein>
    <recommendedName>
        <fullName evidence="11">SMP-LTD domain-containing protein</fullName>
    </recommendedName>
</protein>
<feature type="compositionally biased region" description="Basic and acidic residues" evidence="9">
    <location>
        <begin position="951"/>
        <end position="976"/>
    </location>
</feature>
<feature type="region of interest" description="Disordered" evidence="9">
    <location>
        <begin position="773"/>
        <end position="797"/>
    </location>
</feature>
<evidence type="ECO:0000259" key="11">
    <source>
        <dbReference type="PROSITE" id="PS51847"/>
    </source>
</evidence>
<feature type="compositionally biased region" description="Low complexity" evidence="9">
    <location>
        <begin position="837"/>
        <end position="863"/>
    </location>
</feature>
<feature type="compositionally biased region" description="Polar residues" evidence="9">
    <location>
        <begin position="1056"/>
        <end position="1072"/>
    </location>
</feature>
<dbReference type="Proteomes" id="UP000193986">
    <property type="component" value="Unassembled WGS sequence"/>
</dbReference>
<dbReference type="InParanoid" id="A0A1Y2BA26"/>
<organism evidence="12 13">
    <name type="scientific">Naematelia encephala</name>
    <dbReference type="NCBI Taxonomy" id="71784"/>
    <lineage>
        <taxon>Eukaryota</taxon>
        <taxon>Fungi</taxon>
        <taxon>Dikarya</taxon>
        <taxon>Basidiomycota</taxon>
        <taxon>Agaricomycotina</taxon>
        <taxon>Tremellomycetes</taxon>
        <taxon>Tremellales</taxon>
        <taxon>Naemateliaceae</taxon>
        <taxon>Naematelia</taxon>
    </lineage>
</organism>
<feature type="compositionally biased region" description="Basic and acidic residues" evidence="9">
    <location>
        <begin position="777"/>
        <end position="794"/>
    </location>
</feature>
<feature type="region of interest" description="Disordered" evidence="9">
    <location>
        <begin position="907"/>
        <end position="1015"/>
    </location>
</feature>
<dbReference type="CDD" id="cd21675">
    <property type="entry name" value="SMP_TEX2"/>
    <property type="match status" value="1"/>
</dbReference>
<evidence type="ECO:0000256" key="9">
    <source>
        <dbReference type="SAM" id="MobiDB-lite"/>
    </source>
</evidence>
<reference evidence="12 13" key="1">
    <citation type="submission" date="2016-07" db="EMBL/GenBank/DDBJ databases">
        <title>Pervasive Adenine N6-methylation of Active Genes in Fungi.</title>
        <authorList>
            <consortium name="DOE Joint Genome Institute"/>
            <person name="Mondo S.J."/>
            <person name="Dannebaum R.O."/>
            <person name="Kuo R.C."/>
            <person name="Labutti K."/>
            <person name="Haridas S."/>
            <person name="Kuo A."/>
            <person name="Salamov A."/>
            <person name="Ahrendt S.R."/>
            <person name="Lipzen A."/>
            <person name="Sullivan W."/>
            <person name="Andreopoulos W.B."/>
            <person name="Clum A."/>
            <person name="Lindquist E."/>
            <person name="Daum C."/>
            <person name="Ramamoorthy G.K."/>
            <person name="Gryganskyi A."/>
            <person name="Culley D."/>
            <person name="Magnuson J.K."/>
            <person name="James T.Y."/>
            <person name="O'Malley M.A."/>
            <person name="Stajich J.E."/>
            <person name="Spatafora J.W."/>
            <person name="Visel A."/>
            <person name="Grigoriev I.V."/>
        </authorList>
    </citation>
    <scope>NUCLEOTIDE SEQUENCE [LARGE SCALE GENOMIC DNA]</scope>
    <source>
        <strain evidence="12 13">68-887.2</strain>
    </source>
</reference>
<gene>
    <name evidence="12" type="ORF">BCR39DRAFT_587470</name>
</gene>
<evidence type="ECO:0000313" key="13">
    <source>
        <dbReference type="Proteomes" id="UP000193986"/>
    </source>
</evidence>
<keyword evidence="5 10" id="KW-1133">Transmembrane helix</keyword>
<keyword evidence="4" id="KW-0256">Endoplasmic reticulum</keyword>
<evidence type="ECO:0000256" key="10">
    <source>
        <dbReference type="SAM" id="Phobius"/>
    </source>
</evidence>
<feature type="compositionally biased region" description="Polar residues" evidence="9">
    <location>
        <begin position="542"/>
        <end position="555"/>
    </location>
</feature>
<feature type="compositionally biased region" description="Polar residues" evidence="9">
    <location>
        <begin position="683"/>
        <end position="709"/>
    </location>
</feature>
<dbReference type="GO" id="GO:1990456">
    <property type="term" value="P:mitochondrion-endoplasmic reticulum membrane tethering"/>
    <property type="evidence" value="ECO:0007669"/>
    <property type="project" value="TreeGrafter"/>
</dbReference>
<dbReference type="FunCoup" id="A0A1Y2BA26">
    <property type="interactions" value="24"/>
</dbReference>
<comment type="subcellular location">
    <subcellularLocation>
        <location evidence="1">Endoplasmic reticulum membrane</location>
    </subcellularLocation>
</comment>
<dbReference type="PROSITE" id="PS51847">
    <property type="entry name" value="SMP"/>
    <property type="match status" value="1"/>
</dbReference>
<sequence>MCGFFYHLYLYLLGAVTGFPIFIILALGLFVKYGTTPIGDDDPSKLAKNALRAGSEDDDQKEFVDTDNSTPGKRIEGWLVIRESFFPRRNGTSFFGTSGSKAANGSNLSLEGDDEDDKDIPSITNTPTNGSTTSVRPADSKTSVNTAASAWGQIKNYATTRSSQTPTELFYAVLKGKVLYLYDDDKQGADSLKGVIGVENYNVSVETPDGPFEGRDGQMFAKRNALCLRRVTEDGEKRLTALSKGMESIPAGGSSAAAFDSEAGIFYLFSKNNSKMEDFYLALTAVSFTPSTTQNIVNFADILALVDVLRTEPEPIPAHWLNAMLSRVWFSLYQTKAVEQLIIDRIMKKLSKVKLPSTLEPITVREVNLGTFPPIFSKPMLKNLTKEGDAEFAVHMNYAALPNQPFRITIKTAWHPGISSLSIHLVLAVVVRSISGDLTIKIKPPPSNRVWYGFTSMPKIDYDIVPIMNDRKVTPDVVLNLIKTRFEDVIRDSIVKENMDDIAFFDTSPYAIRGGIFDDAHKRYVPPVSDEIDDTNGGIDVMTSNEDPSSATPETSGLRHRHPDKSRTLAIPPTSGISNEPADDVDSDKSFTRTETAPASLANGSNTHGKKMTATQLRSWLTSASASVVPHKAAAEGSSRMSMDGSGARSHSVERVGGGQIGSHASIDAESKQRRASMISRPSVESSVETSSGAVTPVATSNTPDSASSPLLVDTAASVPAAAVPTGKPDSPSSSKLSLISSIRTGDKKALASQVGLARDNVKKWGANWAAAKRQRFKTDEDSERPAAHYRPPEDYPVADAMSARQSIENPGTTLQERLAAATSKAGTASVAIPTNRGRSGSGASTSSSRVSLLSTSHTSVGHPSATLPPKWALAESKPTTEIHNAAASGSSIPNPTTAHARTGSLSTVSMQPHAGRTMVVPRVPKRPGEVTGLGNHPTEGMTRRISAGEQKWKDDHNDTAKVGNGERHDPPEEVHAPPPLPIRQSEPRPTENTSSNGGLGDSASLVPHQSTPSLVPDQVDEVTILIPHELTVDPTESKATVSSPPIAEHLARSDSAPSTTTEPPYALSTTTEPPPTALDGIDDPLPSADIVTSVSRGTDLVDSHAGAGHISQADIPAILGDDTNLANQAIKSSNAQPEEIETPSNAAEALRQALHKSEEASVIQNEQ</sequence>
<dbReference type="PANTHER" id="PTHR13466">
    <property type="entry name" value="TEX2 PROTEIN-RELATED"/>
    <property type="match status" value="1"/>
</dbReference>
<dbReference type="GO" id="GO:0032865">
    <property type="term" value="C:ERMES complex"/>
    <property type="evidence" value="ECO:0007669"/>
    <property type="project" value="TreeGrafter"/>
</dbReference>
<keyword evidence="2" id="KW-0813">Transport</keyword>
<feature type="region of interest" description="Disordered" evidence="9">
    <location>
        <begin position="1035"/>
        <end position="1089"/>
    </location>
</feature>
<evidence type="ECO:0000256" key="7">
    <source>
        <dbReference type="ARBA" id="ARBA00023121"/>
    </source>
</evidence>
<evidence type="ECO:0000256" key="1">
    <source>
        <dbReference type="ARBA" id="ARBA00004586"/>
    </source>
</evidence>
<keyword evidence="7" id="KW-0446">Lipid-binding</keyword>
<evidence type="ECO:0000313" key="12">
    <source>
        <dbReference type="EMBL" id="ORY31370.1"/>
    </source>
</evidence>
<dbReference type="OrthoDB" id="26740at2759"/>
<feature type="transmembrane region" description="Helical" evidence="10">
    <location>
        <begin position="9"/>
        <end position="31"/>
    </location>
</feature>
<feature type="domain" description="SMP-LTD" evidence="11">
    <location>
        <begin position="314"/>
        <end position="505"/>
    </location>
</feature>
<feature type="region of interest" description="Disordered" evidence="9">
    <location>
        <begin position="528"/>
        <end position="613"/>
    </location>
</feature>
<evidence type="ECO:0000256" key="3">
    <source>
        <dbReference type="ARBA" id="ARBA00022692"/>
    </source>
</evidence>
<evidence type="ECO:0000256" key="2">
    <source>
        <dbReference type="ARBA" id="ARBA00022448"/>
    </source>
</evidence>
<dbReference type="GO" id="GO:0005789">
    <property type="term" value="C:endoplasmic reticulum membrane"/>
    <property type="evidence" value="ECO:0007669"/>
    <property type="project" value="UniProtKB-SubCell"/>
</dbReference>
<feature type="compositionally biased region" description="Polar residues" evidence="9">
    <location>
        <begin position="122"/>
        <end position="143"/>
    </location>
</feature>
<feature type="region of interest" description="Disordered" evidence="9">
    <location>
        <begin position="105"/>
        <end position="143"/>
    </location>
</feature>
<dbReference type="PANTHER" id="PTHR13466:SF19">
    <property type="entry name" value="NUCLEUS-VACUOLE JUNCTION PROTEIN 2"/>
    <property type="match status" value="1"/>
</dbReference>
<dbReference type="InterPro" id="IPR031468">
    <property type="entry name" value="SMP_LBD"/>
</dbReference>
<name>A0A1Y2BA26_9TREE</name>
<feature type="region of interest" description="Disordered" evidence="9">
    <location>
        <begin position="1130"/>
        <end position="1168"/>
    </location>
</feature>
<keyword evidence="3 10" id="KW-0812">Transmembrane</keyword>
<keyword evidence="6" id="KW-0445">Lipid transport</keyword>
<dbReference type="STRING" id="71784.A0A1Y2BA26"/>
<comment type="caution">
    <text evidence="12">The sequence shown here is derived from an EMBL/GenBank/DDBJ whole genome shotgun (WGS) entry which is preliminary data.</text>
</comment>